<dbReference type="EMBL" id="CM037152">
    <property type="protein sequence ID" value="KAH7834754.1"/>
    <property type="molecule type" value="Genomic_DNA"/>
</dbReference>
<keyword evidence="2" id="KW-1185">Reference proteome</keyword>
<protein>
    <submittedName>
        <fullName evidence="1">Uncharacterized protein</fullName>
    </submittedName>
</protein>
<name>A0ACB7X256_9ERIC</name>
<sequence length="308" mass="34409">MVAEEPALYDFLPNELGVGEYGSRLSGYNLLGSLTCDFVSVCEASRGVVRLWYQGDDSVAYVDDIGRKGEFNDKEETSTSPDLNDSGEEAGDGKVKEGPTLDDLRELLQKATEELELAQRNSSMFEEKAQRISEAAIAVKDDEENAWDNVYSICHTIQEILNEETVAKEAVQKATTTLSLAEANLHMAMELLETAKRRNSLELRVRLQSRKEELQKEVDRLNDVAEKAQVDDLKVDEDVANVMLLAEQVVAFELEAADRASDAEIPLSRAEKILFVPHFDDEEELVEDRKVSQGNTGDIVDENDSHTY</sequence>
<dbReference type="Proteomes" id="UP000828048">
    <property type="component" value="Chromosome 2"/>
</dbReference>
<accession>A0ACB7X256</accession>
<evidence type="ECO:0000313" key="1">
    <source>
        <dbReference type="EMBL" id="KAH7834754.1"/>
    </source>
</evidence>
<reference evidence="1 2" key="1">
    <citation type="journal article" date="2021" name="Hortic Res">
        <title>High-quality reference genome and annotation aids understanding of berry development for evergreen blueberry (Vaccinium darrowii).</title>
        <authorList>
            <person name="Yu J."/>
            <person name="Hulse-Kemp A.M."/>
            <person name="Babiker E."/>
            <person name="Staton M."/>
        </authorList>
    </citation>
    <scope>NUCLEOTIDE SEQUENCE [LARGE SCALE GENOMIC DNA]</scope>
    <source>
        <strain evidence="2">cv. NJ 8807/NJ 8810</strain>
        <tissue evidence="1">Young leaf</tissue>
    </source>
</reference>
<gene>
    <name evidence="1" type="ORF">Vadar_019352</name>
</gene>
<organism evidence="1 2">
    <name type="scientific">Vaccinium darrowii</name>
    <dbReference type="NCBI Taxonomy" id="229202"/>
    <lineage>
        <taxon>Eukaryota</taxon>
        <taxon>Viridiplantae</taxon>
        <taxon>Streptophyta</taxon>
        <taxon>Embryophyta</taxon>
        <taxon>Tracheophyta</taxon>
        <taxon>Spermatophyta</taxon>
        <taxon>Magnoliopsida</taxon>
        <taxon>eudicotyledons</taxon>
        <taxon>Gunneridae</taxon>
        <taxon>Pentapetalae</taxon>
        <taxon>asterids</taxon>
        <taxon>Ericales</taxon>
        <taxon>Ericaceae</taxon>
        <taxon>Vaccinioideae</taxon>
        <taxon>Vaccinieae</taxon>
        <taxon>Vaccinium</taxon>
    </lineage>
</organism>
<evidence type="ECO:0000313" key="2">
    <source>
        <dbReference type="Proteomes" id="UP000828048"/>
    </source>
</evidence>
<proteinExistence type="predicted"/>
<comment type="caution">
    <text evidence="1">The sequence shown here is derived from an EMBL/GenBank/DDBJ whole genome shotgun (WGS) entry which is preliminary data.</text>
</comment>